<dbReference type="PANTHER" id="PTHR31649:SF1">
    <property type="entry name" value="FARNESOIC ACID O-METHYL TRANSFERASE DOMAIN-CONTAINING PROTEIN"/>
    <property type="match status" value="1"/>
</dbReference>
<protein>
    <recommendedName>
        <fullName evidence="2">Farnesoic acid O-methyl transferase domain-containing protein</fullName>
    </recommendedName>
</protein>
<keyword evidence="1" id="KW-1133">Transmembrane helix</keyword>
<dbReference type="InterPro" id="IPR022041">
    <property type="entry name" value="Methyltransf_FA"/>
</dbReference>
<evidence type="ECO:0000256" key="1">
    <source>
        <dbReference type="SAM" id="Phobius"/>
    </source>
</evidence>
<proteinExistence type="predicted"/>
<feature type="transmembrane region" description="Helical" evidence="1">
    <location>
        <begin position="23"/>
        <end position="42"/>
    </location>
</feature>
<dbReference type="Pfam" id="PF12248">
    <property type="entry name" value="Methyltransf_FA"/>
    <property type="match status" value="1"/>
</dbReference>
<dbReference type="InterPro" id="IPR006616">
    <property type="entry name" value="DM9_repeat"/>
</dbReference>
<feature type="domain" description="Farnesoic acid O-methyl transferase" evidence="2">
    <location>
        <begin position="60"/>
        <end position="192"/>
    </location>
</feature>
<organism evidence="3">
    <name type="scientific">Cacopsylla melanoneura</name>
    <dbReference type="NCBI Taxonomy" id="428564"/>
    <lineage>
        <taxon>Eukaryota</taxon>
        <taxon>Metazoa</taxon>
        <taxon>Ecdysozoa</taxon>
        <taxon>Arthropoda</taxon>
        <taxon>Hexapoda</taxon>
        <taxon>Insecta</taxon>
        <taxon>Pterygota</taxon>
        <taxon>Neoptera</taxon>
        <taxon>Paraneoptera</taxon>
        <taxon>Hemiptera</taxon>
        <taxon>Sternorrhyncha</taxon>
        <taxon>Psylloidea</taxon>
        <taxon>Psyllidae</taxon>
        <taxon>Psyllinae</taxon>
        <taxon>Cacopsylla</taxon>
    </lineage>
</organism>
<keyword evidence="1" id="KW-0472">Membrane</keyword>
<name>A0A8D8ZIB8_9HEMI</name>
<dbReference type="AlphaFoldDB" id="A0A8D8ZIB8"/>
<evidence type="ECO:0000259" key="2">
    <source>
        <dbReference type="Pfam" id="PF12248"/>
    </source>
</evidence>
<dbReference type="SMART" id="SM00696">
    <property type="entry name" value="DM9"/>
    <property type="match status" value="1"/>
</dbReference>
<reference evidence="3" key="1">
    <citation type="submission" date="2021-05" db="EMBL/GenBank/DDBJ databases">
        <authorList>
            <person name="Alioto T."/>
            <person name="Alioto T."/>
            <person name="Gomez Garrido J."/>
        </authorList>
    </citation>
    <scope>NUCLEOTIDE SEQUENCE</scope>
</reference>
<dbReference type="Pfam" id="PF11901">
    <property type="entry name" value="DM9"/>
    <property type="match status" value="1"/>
</dbReference>
<dbReference type="EMBL" id="HBUF01518547">
    <property type="protein sequence ID" value="CAG6748343.1"/>
    <property type="molecule type" value="Transcribed_RNA"/>
</dbReference>
<dbReference type="PANTHER" id="PTHR31649">
    <property type="entry name" value="AGAP009604-PA"/>
    <property type="match status" value="1"/>
</dbReference>
<evidence type="ECO:0000313" key="3">
    <source>
        <dbReference type="EMBL" id="CAG6748343.1"/>
    </source>
</evidence>
<keyword evidence="1" id="KW-0812">Transmembrane</keyword>
<sequence>MLQKQKGNQFTCVARLIRSRRQFGCLLFGDFLIVPLFGAIAVDNSVAHFDGKPIAIHTDTKLEYYQFQKLGTSSSFMFFVKSGHDAFLKLSGLPDEKASNFLVILGNNSHSFLCKHGEEPSTCTDIYVDKETPGILSAQEYKGFWITIQGPKISVGKAGQSIPFMSYTLSEPLPVTYVGLGSFNEEPAYWIIYDVVPHVLYWAHDVWEKSQDHAFQGWQDITGEPLYIIRLRHKDPLTVYNYFPSLRFVSFGYGKLTNGMYPNPGYEQSYEVLCGGANATWVSAAGVVRPPNAFPSGSTKDGDTLYICRASYGNTLAVGQVASDNNCYILLDDGKELISKDNYEVLVY</sequence>
<accession>A0A8D8ZIB8</accession>